<dbReference type="CDD" id="cd09999">
    <property type="entry name" value="Arginase-like_1"/>
    <property type="match status" value="1"/>
</dbReference>
<evidence type="ECO:0000313" key="6">
    <source>
        <dbReference type="Proteomes" id="UP000002949"/>
    </source>
</evidence>
<dbReference type="Pfam" id="PF00491">
    <property type="entry name" value="Arginase"/>
    <property type="match status" value="1"/>
</dbReference>
<accession>G6Y795</accession>
<dbReference type="PROSITE" id="PS51409">
    <property type="entry name" value="ARGINASE_2"/>
    <property type="match status" value="1"/>
</dbReference>
<dbReference type="InterPro" id="IPR006035">
    <property type="entry name" value="Ureohydrolase"/>
</dbReference>
<dbReference type="PATRIC" id="fig|1082933.3.peg.1730"/>
<evidence type="ECO:0000256" key="1">
    <source>
        <dbReference type="ARBA" id="ARBA00022723"/>
    </source>
</evidence>
<proteinExistence type="inferred from homology"/>
<name>G6Y795_9HYPH</name>
<dbReference type="RefSeq" id="WP_006201288.1">
    <property type="nucleotide sequence ID" value="NZ_AGSN01000083.1"/>
</dbReference>
<protein>
    <submittedName>
        <fullName evidence="5">Arginase/agmatinase/formiminoglutamase</fullName>
    </submittedName>
</protein>
<dbReference type="STRING" id="1082933.A6B35_05040"/>
<dbReference type="OrthoDB" id="9788689at2"/>
<dbReference type="KEGG" id="mamo:A6B35_05040"/>
<dbReference type="GO" id="GO:0030145">
    <property type="term" value="F:manganese ion binding"/>
    <property type="evidence" value="ECO:0007669"/>
    <property type="project" value="TreeGrafter"/>
</dbReference>
<keyword evidence="6" id="KW-1185">Reference proteome</keyword>
<reference evidence="5 6" key="1">
    <citation type="journal article" date="2012" name="J. Bacteriol.">
        <title>Draft Genome Sequence of Plant Growth-Promoting Rhizobium Mesorhizobium amorphae, Isolated from Zinc-Lead Mine Tailings.</title>
        <authorList>
            <person name="Hao X."/>
            <person name="Lin Y."/>
            <person name="Johnstone L."/>
            <person name="Baltrus D.A."/>
            <person name="Miller S.J."/>
            <person name="Wei G."/>
            <person name="Rensing C."/>
        </authorList>
    </citation>
    <scope>NUCLEOTIDE SEQUENCE [LARGE SCALE GENOMIC DNA]</scope>
    <source>
        <strain evidence="5 6">CCNWGS0123</strain>
    </source>
</reference>
<evidence type="ECO:0000256" key="3">
    <source>
        <dbReference type="ARBA" id="ARBA00023211"/>
    </source>
</evidence>
<dbReference type="InterPro" id="IPR023696">
    <property type="entry name" value="Ureohydrolase_dom_sf"/>
</dbReference>
<dbReference type="Proteomes" id="UP000002949">
    <property type="component" value="Unassembled WGS sequence"/>
</dbReference>
<comment type="similarity">
    <text evidence="4">Belongs to the arginase family.</text>
</comment>
<keyword evidence="2" id="KW-0378">Hydrolase</keyword>
<evidence type="ECO:0000256" key="4">
    <source>
        <dbReference type="PROSITE-ProRule" id="PRU00742"/>
    </source>
</evidence>
<evidence type="ECO:0000256" key="2">
    <source>
        <dbReference type="ARBA" id="ARBA00022801"/>
    </source>
</evidence>
<dbReference type="Gene3D" id="3.40.800.10">
    <property type="entry name" value="Ureohydrolase domain"/>
    <property type="match status" value="1"/>
</dbReference>
<sequence length="278" mass="29211">MNVTIILASYDSGYYHGGCGQGPDALIAGGLTEALKLAGHDIDVHDIGRMSDEQEREIATGFAVCNAVSGEVRIACDRGRFPIVLAGNCLTSAGAVAGEGADAMIWADQHGDLNTPDTSTSGFLDGMALATVLGLCWRPIEARIPGFKAIDPARCVLVNARDLDTAEQQLLETLPVIRTECPDWAGAAQKLKDAGAERVHMHIDLDVHDPEALQANRYATPGGPAPEQVRQAMCGMAGPLTLVGLTISAYDPAFDAKGEVPPLVGQLLVDLLATLEKS</sequence>
<dbReference type="GO" id="GO:0004053">
    <property type="term" value="F:arginase activity"/>
    <property type="evidence" value="ECO:0007669"/>
    <property type="project" value="TreeGrafter"/>
</dbReference>
<dbReference type="AlphaFoldDB" id="G6Y795"/>
<dbReference type="PANTHER" id="PTHR43782">
    <property type="entry name" value="ARGINASE"/>
    <property type="match status" value="1"/>
</dbReference>
<dbReference type="eggNOG" id="COG0010">
    <property type="taxonomic scope" value="Bacteria"/>
</dbReference>
<dbReference type="SUPFAM" id="SSF52768">
    <property type="entry name" value="Arginase/deacetylase"/>
    <property type="match status" value="1"/>
</dbReference>
<dbReference type="GO" id="GO:0005737">
    <property type="term" value="C:cytoplasm"/>
    <property type="evidence" value="ECO:0007669"/>
    <property type="project" value="TreeGrafter"/>
</dbReference>
<keyword evidence="1" id="KW-0479">Metal-binding</keyword>
<keyword evidence="3" id="KW-0464">Manganese</keyword>
<gene>
    <name evidence="5" type="ORF">MEA186_09055</name>
</gene>
<dbReference type="EMBL" id="AGSN01000083">
    <property type="protein sequence ID" value="EHH12397.1"/>
    <property type="molecule type" value="Genomic_DNA"/>
</dbReference>
<dbReference type="PANTHER" id="PTHR43782:SF3">
    <property type="entry name" value="ARGINASE"/>
    <property type="match status" value="1"/>
</dbReference>
<evidence type="ECO:0000313" key="5">
    <source>
        <dbReference type="EMBL" id="EHH12397.1"/>
    </source>
</evidence>
<organism evidence="5 6">
    <name type="scientific">Mesorhizobium amorphae CCNWGS0123</name>
    <dbReference type="NCBI Taxonomy" id="1082933"/>
    <lineage>
        <taxon>Bacteria</taxon>
        <taxon>Pseudomonadati</taxon>
        <taxon>Pseudomonadota</taxon>
        <taxon>Alphaproteobacteria</taxon>
        <taxon>Hyphomicrobiales</taxon>
        <taxon>Phyllobacteriaceae</taxon>
        <taxon>Mesorhizobium</taxon>
    </lineage>
</organism>